<protein>
    <submittedName>
        <fullName evidence="1">Serine protease</fullName>
    </submittedName>
</protein>
<accession>A0A4U1J227</accession>
<dbReference type="GO" id="GO:0006508">
    <property type="term" value="P:proteolysis"/>
    <property type="evidence" value="ECO:0007669"/>
    <property type="project" value="UniProtKB-KW"/>
</dbReference>
<dbReference type="GO" id="GO:0004252">
    <property type="term" value="F:serine-type endopeptidase activity"/>
    <property type="evidence" value="ECO:0007669"/>
    <property type="project" value="InterPro"/>
</dbReference>
<comment type="caution">
    <text evidence="1">The sequence shown here is derived from an EMBL/GenBank/DDBJ whole genome shotgun (WGS) entry which is preliminary data.</text>
</comment>
<dbReference type="Gene3D" id="2.40.10.120">
    <property type="match status" value="1"/>
</dbReference>
<dbReference type="InterPro" id="IPR009003">
    <property type="entry name" value="Peptidase_S1_PA"/>
</dbReference>
<keyword evidence="2" id="KW-1185">Reference proteome</keyword>
<organism evidence="1 2">
    <name type="scientific">Polyangium fumosum</name>
    <dbReference type="NCBI Taxonomy" id="889272"/>
    <lineage>
        <taxon>Bacteria</taxon>
        <taxon>Pseudomonadati</taxon>
        <taxon>Myxococcota</taxon>
        <taxon>Polyangia</taxon>
        <taxon>Polyangiales</taxon>
        <taxon>Polyangiaceae</taxon>
        <taxon>Polyangium</taxon>
    </lineage>
</organism>
<gene>
    <name evidence="1" type="ORF">E8A74_32355</name>
</gene>
<dbReference type="SUPFAM" id="SSF50494">
    <property type="entry name" value="Trypsin-like serine proteases"/>
    <property type="match status" value="1"/>
</dbReference>
<dbReference type="OrthoDB" id="9766361at2"/>
<keyword evidence="1" id="KW-0378">Hydrolase</keyword>
<dbReference type="Pfam" id="PF13365">
    <property type="entry name" value="Trypsin_2"/>
    <property type="match status" value="1"/>
</dbReference>
<dbReference type="AlphaFoldDB" id="A0A4U1J227"/>
<dbReference type="EMBL" id="SSMQ01000042">
    <property type="protein sequence ID" value="TKD01057.1"/>
    <property type="molecule type" value="Genomic_DNA"/>
</dbReference>
<name>A0A4U1J227_9BACT</name>
<proteinExistence type="predicted"/>
<evidence type="ECO:0000313" key="1">
    <source>
        <dbReference type="EMBL" id="TKD01057.1"/>
    </source>
</evidence>
<evidence type="ECO:0000313" key="2">
    <source>
        <dbReference type="Proteomes" id="UP000309215"/>
    </source>
</evidence>
<dbReference type="InterPro" id="IPR001940">
    <property type="entry name" value="Peptidase_S1C"/>
</dbReference>
<dbReference type="PROSITE" id="PS51257">
    <property type="entry name" value="PROKAR_LIPOPROTEIN"/>
    <property type="match status" value="1"/>
</dbReference>
<keyword evidence="1" id="KW-0645">Protease</keyword>
<sequence length="427" mass="46216">MAPRLAFGLVLFLMGCGGSTPLPETKEPAAPAAKVNVPEMQRKATVRVKAELPEDVKTAFVDTVKKSRLPDAVGTAGVGWTSTGSGFFLKSPDGKGLVLITNRHVVDSAPKVTIVLDEHTSLSDCEVLYTDDKYDVAVVKVPESLATSAIAVATLADVGVKNDESVQASGYPRVGDQQSYRLTSGTISNADFSVTVRGHKSSFLQHTAAIDPGNSGGPLFRKDSLEVIGINTLTMRSNDNLYSAVPAATVKGVLERAFKVPAKSDVQATIKQIQTSCKELMDELSIGGEPPISTVALVSDRLVADRGVPTWELRYIENGPPQRNEDTGELTPGKPKVNEEAFGELVSAVKKGDVMEHLRGLTFAYLYVDLKRQKGVNGDPCSRVVEKDVRDYDDRGFVRVGMDLGSGERRTMRFRFEQGHWRLSGYE</sequence>
<dbReference type="RefSeq" id="WP_136932985.1">
    <property type="nucleotide sequence ID" value="NZ_SSMQ01000042.1"/>
</dbReference>
<reference evidence="1 2" key="1">
    <citation type="submission" date="2019-04" db="EMBL/GenBank/DDBJ databases">
        <authorList>
            <person name="Li Y."/>
            <person name="Wang J."/>
        </authorList>
    </citation>
    <scope>NUCLEOTIDE SEQUENCE [LARGE SCALE GENOMIC DNA]</scope>
    <source>
        <strain evidence="1 2">DSM 14668</strain>
    </source>
</reference>
<dbReference type="Proteomes" id="UP000309215">
    <property type="component" value="Unassembled WGS sequence"/>
</dbReference>
<dbReference type="PRINTS" id="PR00834">
    <property type="entry name" value="PROTEASES2C"/>
</dbReference>
<dbReference type="PANTHER" id="PTHR43019">
    <property type="entry name" value="SERINE ENDOPROTEASE DEGS"/>
    <property type="match status" value="1"/>
</dbReference>
<dbReference type="PANTHER" id="PTHR43019:SF23">
    <property type="entry name" value="PROTEASE DO-LIKE 5, CHLOROPLASTIC"/>
    <property type="match status" value="1"/>
</dbReference>